<evidence type="ECO:0000313" key="5">
    <source>
        <dbReference type="EMBL" id="CRL09323.1"/>
    </source>
</evidence>
<dbReference type="SUPFAM" id="SSF51445">
    <property type="entry name" value="(Trans)glycosidases"/>
    <property type="match status" value="1"/>
</dbReference>
<dbReference type="CDD" id="cd19607">
    <property type="entry name" value="GTA_TIM-barrel-like"/>
    <property type="match status" value="1"/>
</dbReference>
<proteinExistence type="predicted"/>
<name>A0A0H5CXI4_9RHOB</name>
<organism evidence="5 6">
    <name type="scientific">Phaeobacter italicus</name>
    <dbReference type="NCBI Taxonomy" id="481446"/>
    <lineage>
        <taxon>Bacteria</taxon>
        <taxon>Pseudomonadati</taxon>
        <taxon>Pseudomonadota</taxon>
        <taxon>Alphaproteobacteria</taxon>
        <taxon>Rhodobacterales</taxon>
        <taxon>Roseobacteraceae</taxon>
        <taxon>Phaeobacter</taxon>
    </lineage>
</organism>
<dbReference type="InterPro" id="IPR032876">
    <property type="entry name" value="J_dom"/>
</dbReference>
<feature type="region of interest" description="Disordered" evidence="1">
    <location>
        <begin position="679"/>
        <end position="699"/>
    </location>
</feature>
<evidence type="ECO:0000259" key="2">
    <source>
        <dbReference type="Pfam" id="PF13547"/>
    </source>
</evidence>
<feature type="compositionally biased region" description="Basic and acidic residues" evidence="1">
    <location>
        <begin position="684"/>
        <end position="699"/>
    </location>
</feature>
<evidence type="ECO:0000256" key="1">
    <source>
        <dbReference type="SAM" id="MobiDB-lite"/>
    </source>
</evidence>
<evidence type="ECO:0008006" key="7">
    <source>
        <dbReference type="Google" id="ProtNLM"/>
    </source>
</evidence>
<evidence type="ECO:0000259" key="3">
    <source>
        <dbReference type="Pfam" id="PF13550"/>
    </source>
</evidence>
<dbReference type="Pfam" id="PF13547">
    <property type="entry name" value="GTA_TIM"/>
    <property type="match status" value="1"/>
</dbReference>
<feature type="domain" description="Rcc01698-like C-terminal" evidence="4">
    <location>
        <begin position="1079"/>
        <end position="1179"/>
    </location>
</feature>
<dbReference type="EMBL" id="CVRL01000002">
    <property type="protein sequence ID" value="CRL09323.1"/>
    <property type="molecule type" value="Genomic_DNA"/>
</dbReference>
<dbReference type="InterPro" id="IPR017853">
    <property type="entry name" value="GH"/>
</dbReference>
<feature type="domain" description="GTA TIM-barrel-like" evidence="2">
    <location>
        <begin position="458"/>
        <end position="753"/>
    </location>
</feature>
<accession>A0A0H5CXI4</accession>
<protein>
    <recommendedName>
        <fullName evidence="7">Host specificity protein</fullName>
    </recommendedName>
</protein>
<dbReference type="RefSeq" id="WP_050672297.1">
    <property type="nucleotide sequence ID" value="NZ_CVRL01000002.1"/>
</dbReference>
<sequence length="1334" mass="144234">MATILLSAAGAALGGSVGGAVAGLSSVAIGRAFGATVGRAIDSRLFGAGSEPVETGRVERFRLTHASDGQPVAQVFGRMRVGGQVIWASQFRETTTTTGGGGKGGGARQPQVTSYSYDVSLAIAVCGGEITHIGRVWADGEEVAPKDLNMTVYRGTMDQAPDPVMEAIEGAGQVPAYRGTAYVVMENLSLERFGNRVPQFSFEVLRAEQPDSSSYDLDLPQLVQGVALMPGTGEYALAATPVHYDHGPGQAKPANSHSPSGESDLVTSLDTLEAELPNCGAASLIVSWFGNDLRCGACQIRPKVERHEVEGANMPWGVAGIGRAEAELIVRVEDRPIYGGTPTDQAVMEAIHALQARGQRVMFYPFILMDQLAGNDLPDPWTGQTGQPHLPWRGRITLSVAPGQTGSPDGSAAAQSEVAAFFGQVTAADFTITVGKAAQNGQPASPGSVTYSGDPEDWGLARFILHNAALCAAAGGVEAFCIGSEMRALTQIRDDQGFPAVAALRDLTQQVRQILGAETKIGYAADWSEYWGYKSPEGNRYFHLDPLWADPEIDFIGIDNYMPLSDWRAGEDHLDAEAGAPSIYDLDYLRGGIEGGEGYEWYYHSTDAEAAQIRTPITDGAHDEAWVWRYKDIRNWWSNPHHDRIDGMRAALPTAWEPQSKPIWFTELGCAAIDKGSNQPNKFLDPKSSESKLPKHSDGQRDDLMQLAYLRAVLGYWQEEGRNPISDIYGGPMLDMSNAYVWAWDARPFPTFPNALGIWSDGENYLRGHWLNGRVGQRSLASVLEEICLGAGLSCDALTLTGVEGLVRGYTVSDIAEARAALQPLLLRHWVDAIERDGLLQFRARSGRGAQPLALAALVDGEEIDGTVERTRAAQAELSGRVRLRFVDWGGPHDLRVEEAILPDEATHGVSDTELPMALTRTEGRQIVQRWLSEARIARDSLRLELPPSKMCIGAGDVITLPVQDPAALGRDGQPPDPTAQYRIDRVEQGQTQLIEAVRIDPEIYTRPALEEELPGVTPFAAPVPVLPLFLDLPLISGDELPHAPHLAVVADPWPGRVAVYAAPGDADYGLEDILAASATVGVTNTALAAGPLGRWDRGAALEVDLIHGQLHGRDPQAVLNGANLMAIGDGSPANWELFQFTTAELIAPGRYLLSNRLRGLQGSDARMPPLWPKGSYVVAMNGVPDQIELSANQRGLNRHYRIGTAARPYDDPSYTHLEADFGGEGLRPYAPVHLHQSGALGAGDVTFSWIRRGRIDADRWEGEDIPLGEDQERYRLRLLRGDRVLREEQLSQPSWVYAVSDQTTDAVAPGDQIEVAQISARYGAGAAGRLRLL</sequence>
<evidence type="ECO:0000259" key="4">
    <source>
        <dbReference type="Pfam" id="PF23666"/>
    </source>
</evidence>
<dbReference type="Gene3D" id="3.20.20.80">
    <property type="entry name" value="Glycosidases"/>
    <property type="match status" value="1"/>
</dbReference>
<dbReference type="Pfam" id="PF13550">
    <property type="entry name" value="Phage-tail_3"/>
    <property type="match status" value="1"/>
</dbReference>
<dbReference type="STRING" id="481446.NIT7645_01516"/>
<reference evidence="6" key="1">
    <citation type="submission" date="2015-05" db="EMBL/GenBank/DDBJ databases">
        <authorList>
            <person name="Rodrigo-Torres Lidia"/>
            <person name="Arahal R.David."/>
        </authorList>
    </citation>
    <scope>NUCLEOTIDE SEQUENCE [LARGE SCALE GENOMIC DNA]</scope>
    <source>
        <strain evidence="6">CECT 7321</strain>
    </source>
</reference>
<evidence type="ECO:0000313" key="6">
    <source>
        <dbReference type="Proteomes" id="UP000043764"/>
    </source>
</evidence>
<dbReference type="Pfam" id="PF23666">
    <property type="entry name" value="Rcc01698_C"/>
    <property type="match status" value="1"/>
</dbReference>
<dbReference type="Proteomes" id="UP000043764">
    <property type="component" value="Unassembled WGS sequence"/>
</dbReference>
<feature type="domain" description="Tip attachment protein J" evidence="3">
    <location>
        <begin position="815"/>
        <end position="988"/>
    </location>
</feature>
<keyword evidence="6" id="KW-1185">Reference proteome</keyword>
<gene>
    <name evidence="5" type="ORF">NIT7321_00152</name>
</gene>
<dbReference type="InterPro" id="IPR025195">
    <property type="entry name" value="GTA_TIM_dom"/>
</dbReference>
<dbReference type="InterPro" id="IPR056490">
    <property type="entry name" value="Rcc01698_C"/>
</dbReference>